<evidence type="ECO:0000313" key="1">
    <source>
        <dbReference type="EMBL" id="CDK25198.1"/>
    </source>
</evidence>
<dbReference type="GeneID" id="34518598"/>
<keyword evidence="2" id="KW-1185">Reference proteome</keyword>
<dbReference type="Proteomes" id="UP000019384">
    <property type="component" value="Unassembled WGS sequence"/>
</dbReference>
<sequence>MVMMVRDVTQFQDLIGEDVDLMLDSKNLDGLQVFSKGFQYMTQWLPFEQNSRLGLAISYGL</sequence>
<dbReference type="AlphaFoldDB" id="W6MHK1"/>
<dbReference type="EMBL" id="HG793125">
    <property type="protein sequence ID" value="CDK25198.1"/>
    <property type="molecule type" value="Genomic_DNA"/>
</dbReference>
<evidence type="ECO:0000313" key="2">
    <source>
        <dbReference type="Proteomes" id="UP000019384"/>
    </source>
</evidence>
<protein>
    <submittedName>
        <fullName evidence="1">Uncharacterized protein</fullName>
    </submittedName>
</protein>
<dbReference type="HOGENOM" id="CLU_2922923_0_0_1"/>
<proteinExistence type="predicted"/>
<reference evidence="1" key="2">
    <citation type="submission" date="2014-02" db="EMBL/GenBank/DDBJ databases">
        <title>Complete DNA sequence of /Kuraishia capsulata/ illustrates novel genomic features among budding yeasts (/Saccharomycotina/).</title>
        <authorList>
            <person name="Morales L."/>
            <person name="Noel B."/>
            <person name="Porcel B."/>
            <person name="Marcet-Houben M."/>
            <person name="Hullo M-F."/>
            <person name="Sacerdot C."/>
            <person name="Tekaia F."/>
            <person name="Leh-Louis V."/>
            <person name="Despons L."/>
            <person name="Khanna V."/>
            <person name="Aury J-M."/>
            <person name="Barbe V."/>
            <person name="Couloux A."/>
            <person name="Labadie K."/>
            <person name="Pelletier E."/>
            <person name="Souciet J-L."/>
            <person name="Boekhout T."/>
            <person name="Gabaldon T."/>
            <person name="Wincker P."/>
            <person name="Dujon B."/>
        </authorList>
    </citation>
    <scope>NUCLEOTIDE SEQUENCE</scope>
    <source>
        <strain evidence="1">CBS 1993</strain>
    </source>
</reference>
<accession>W6MHK1</accession>
<organism evidence="1 2">
    <name type="scientific">Kuraishia capsulata CBS 1993</name>
    <dbReference type="NCBI Taxonomy" id="1382522"/>
    <lineage>
        <taxon>Eukaryota</taxon>
        <taxon>Fungi</taxon>
        <taxon>Dikarya</taxon>
        <taxon>Ascomycota</taxon>
        <taxon>Saccharomycotina</taxon>
        <taxon>Pichiomycetes</taxon>
        <taxon>Pichiales</taxon>
        <taxon>Pichiaceae</taxon>
        <taxon>Kuraishia</taxon>
    </lineage>
</organism>
<reference evidence="1" key="1">
    <citation type="submission" date="2013-12" db="EMBL/GenBank/DDBJ databases">
        <authorList>
            <person name="Genoscope - CEA"/>
        </authorList>
    </citation>
    <scope>NUCLEOTIDE SEQUENCE</scope>
    <source>
        <strain evidence="1">CBS 1993</strain>
    </source>
</reference>
<dbReference type="RefSeq" id="XP_022457210.1">
    <property type="nucleotide sequence ID" value="XM_022605775.1"/>
</dbReference>
<name>W6MHK1_9ASCO</name>
<gene>
    <name evidence="1" type="ORF">KUCA_T00001165001</name>
</gene>